<protein>
    <recommendedName>
        <fullName evidence="2">Protein kinase domain-containing protein</fullName>
    </recommendedName>
</protein>
<feature type="domain" description="Protein kinase" evidence="2">
    <location>
        <begin position="110"/>
        <end position="406"/>
    </location>
</feature>
<dbReference type="SMART" id="SM00220">
    <property type="entry name" value="S_TKc"/>
    <property type="match status" value="1"/>
</dbReference>
<name>A0AAD7UBH9_9STRA</name>
<dbReference type="InterPro" id="IPR011009">
    <property type="entry name" value="Kinase-like_dom_sf"/>
</dbReference>
<dbReference type="Proteomes" id="UP001230188">
    <property type="component" value="Unassembled WGS sequence"/>
</dbReference>
<dbReference type="EMBL" id="JAQMWT010000484">
    <property type="protein sequence ID" value="KAJ8600664.1"/>
    <property type="molecule type" value="Genomic_DNA"/>
</dbReference>
<dbReference type="PANTHER" id="PTHR44329">
    <property type="entry name" value="SERINE/THREONINE-PROTEIN KINASE TNNI3K-RELATED"/>
    <property type="match status" value="1"/>
</dbReference>
<accession>A0AAD7UBH9</accession>
<gene>
    <name evidence="3" type="ORF">CTAYLR_007428</name>
</gene>
<feature type="compositionally biased region" description="Basic and acidic residues" evidence="1">
    <location>
        <begin position="55"/>
        <end position="73"/>
    </location>
</feature>
<evidence type="ECO:0000313" key="3">
    <source>
        <dbReference type="EMBL" id="KAJ8600664.1"/>
    </source>
</evidence>
<dbReference type="PROSITE" id="PS50011">
    <property type="entry name" value="PROTEIN_KINASE_DOM"/>
    <property type="match status" value="1"/>
</dbReference>
<evidence type="ECO:0000256" key="1">
    <source>
        <dbReference type="SAM" id="MobiDB-lite"/>
    </source>
</evidence>
<dbReference type="Pfam" id="PF07714">
    <property type="entry name" value="PK_Tyr_Ser-Thr"/>
    <property type="match status" value="1"/>
</dbReference>
<proteinExistence type="predicted"/>
<dbReference type="InterPro" id="IPR000719">
    <property type="entry name" value="Prot_kinase_dom"/>
</dbReference>
<feature type="compositionally biased region" description="Low complexity" evidence="1">
    <location>
        <begin position="82"/>
        <end position="91"/>
    </location>
</feature>
<keyword evidence="4" id="KW-1185">Reference proteome</keyword>
<dbReference type="Gene3D" id="3.30.200.20">
    <property type="entry name" value="Phosphorylase Kinase, domain 1"/>
    <property type="match status" value="1"/>
</dbReference>
<dbReference type="PANTHER" id="PTHR44329:SF84">
    <property type="entry name" value="PROTEIN KINASE LIKE PROTEIN"/>
    <property type="match status" value="1"/>
</dbReference>
<dbReference type="InterPro" id="IPR051681">
    <property type="entry name" value="Ser/Thr_Kinases-Pseudokinases"/>
</dbReference>
<dbReference type="InterPro" id="IPR001245">
    <property type="entry name" value="Ser-Thr/Tyr_kinase_cat_dom"/>
</dbReference>
<feature type="region of interest" description="Disordered" evidence="1">
    <location>
        <begin position="55"/>
        <end position="91"/>
    </location>
</feature>
<dbReference type="SUPFAM" id="SSF56112">
    <property type="entry name" value="Protein kinase-like (PK-like)"/>
    <property type="match status" value="1"/>
</dbReference>
<evidence type="ECO:0000313" key="4">
    <source>
        <dbReference type="Proteomes" id="UP001230188"/>
    </source>
</evidence>
<dbReference type="GO" id="GO:0004674">
    <property type="term" value="F:protein serine/threonine kinase activity"/>
    <property type="evidence" value="ECO:0007669"/>
    <property type="project" value="TreeGrafter"/>
</dbReference>
<dbReference type="AlphaFoldDB" id="A0AAD7UBH9"/>
<reference evidence="3" key="1">
    <citation type="submission" date="2023-01" db="EMBL/GenBank/DDBJ databases">
        <title>Metagenome sequencing of chrysophaentin producing Chrysophaeum taylorii.</title>
        <authorList>
            <person name="Davison J."/>
            <person name="Bewley C."/>
        </authorList>
    </citation>
    <scope>NUCLEOTIDE SEQUENCE</scope>
    <source>
        <strain evidence="3">NIES-1699</strain>
    </source>
</reference>
<dbReference type="GO" id="GO:0005524">
    <property type="term" value="F:ATP binding"/>
    <property type="evidence" value="ECO:0007669"/>
    <property type="project" value="InterPro"/>
</dbReference>
<comment type="caution">
    <text evidence="3">The sequence shown here is derived from an EMBL/GenBank/DDBJ whole genome shotgun (WGS) entry which is preliminary data.</text>
</comment>
<organism evidence="3 4">
    <name type="scientific">Chrysophaeum taylorii</name>
    <dbReference type="NCBI Taxonomy" id="2483200"/>
    <lineage>
        <taxon>Eukaryota</taxon>
        <taxon>Sar</taxon>
        <taxon>Stramenopiles</taxon>
        <taxon>Ochrophyta</taxon>
        <taxon>Pelagophyceae</taxon>
        <taxon>Pelagomonadales</taxon>
        <taxon>Pelagomonadaceae</taxon>
        <taxon>Chrysophaeum</taxon>
    </lineage>
</organism>
<dbReference type="Gene3D" id="1.10.510.10">
    <property type="entry name" value="Transferase(Phosphotransferase) domain 1"/>
    <property type="match status" value="1"/>
</dbReference>
<sequence length="419" mass="46234">MVEFADSYPAHADSTACTTSRSMEKAVPSFINRSKAPDPGWLVWKLSTRHSIDKGDVEEITKPTDSEERKESVDLDSACSGSSRSLRPLPSHLENDGFQAKAFDYVTTPGVSTAPVGEGCQAHIFRVDRVNSKGNGECFAIKVLKPDLAQQPDELRAFQREVNLLARLDHENICCIIAVGSNPSGVPCAMLEWVHTTANRELELVRIGSDPSVRARIVQKWPNAKRLHLARELAGALDYLHSGKAIDDCVVLHRDLKPDNYGITSEGRLKLIDFGLAVCLRKTEDSRPLCRMQYELTGNTGSCRYMAPEVGRNEEYGAGADVYSFAISMWEILCLRGKPYASLGLAEHARRVIRGSLRPTIPPKWNDDIAMCIEAAWHPDQSKRPCFEDIVKVLATAQQSRQDPLAAKGKATGCMCIPA</sequence>
<evidence type="ECO:0000259" key="2">
    <source>
        <dbReference type="PROSITE" id="PS50011"/>
    </source>
</evidence>